<name>A0A2K6WBX5_ONCVO</name>
<proteinExistence type="predicted"/>
<dbReference type="OMA" id="HCGQLRK"/>
<evidence type="ECO:0000313" key="2">
    <source>
        <dbReference type="Proteomes" id="UP000024404"/>
    </source>
</evidence>
<dbReference type="AlphaFoldDB" id="A0A2K6WBX5"/>
<evidence type="ECO:0000313" key="1">
    <source>
        <dbReference type="EnsemblMetazoa" id="OVOC7124.1"/>
    </source>
</evidence>
<keyword evidence="2" id="KW-1185">Reference proteome</keyword>
<reference evidence="1" key="2">
    <citation type="submission" date="2018-02" db="UniProtKB">
        <authorList>
            <consortium name="EnsemblMetazoa"/>
        </authorList>
    </citation>
    <scope>IDENTIFICATION</scope>
</reference>
<dbReference type="EnsemblMetazoa" id="OVOC7124.1">
    <property type="protein sequence ID" value="OVOC7124.1"/>
    <property type="gene ID" value="WBGene00243933"/>
</dbReference>
<sequence>MPSLFVTTLLFFFISIPLRSSNAQYTNNPFLNFLSNENIGRLTQMATDLVATAAKHSAAANIESLTRPGHPEPGPVSLNSRPSEMFGQSITNALSPTINKFAEFSVVENRGLMPSQQERNIYDIESNSGTKSLMDIAEAFLGTSGPDKSRTFLGAKTQTYPKNTDINLLPTLRQLAPGATNNFGIPKGEGCLPFLKEFMKIAYGNCVKVADAKTWDVWGNQITKALSGGKIDFIGASKETCKRGAERHHCGQLRKMISECDILGSLQVGMAMQRAIQRCEEFSGVIDQNPIQVLNQVNSIIGGEFAQGFLHKFLG</sequence>
<reference evidence="2" key="1">
    <citation type="submission" date="2013-10" db="EMBL/GenBank/DDBJ databases">
        <title>Genome sequencing of Onchocerca volvulus.</title>
        <authorList>
            <person name="Cotton J."/>
            <person name="Tsai J."/>
            <person name="Stanley E."/>
            <person name="Tracey A."/>
            <person name="Holroyd N."/>
            <person name="Lustigman S."/>
            <person name="Berriman M."/>
        </authorList>
    </citation>
    <scope>NUCLEOTIDE SEQUENCE</scope>
</reference>
<accession>A0A2K6WBX5</accession>
<protein>
    <submittedName>
        <fullName evidence="1">Uncharacterized protein</fullName>
    </submittedName>
</protein>
<dbReference type="EMBL" id="CMVM020000188">
    <property type="status" value="NOT_ANNOTATED_CDS"/>
    <property type="molecule type" value="Genomic_DNA"/>
</dbReference>
<dbReference type="Proteomes" id="UP000024404">
    <property type="component" value="Unassembled WGS sequence"/>
</dbReference>
<organism evidence="1 2">
    <name type="scientific">Onchocerca volvulus</name>
    <dbReference type="NCBI Taxonomy" id="6282"/>
    <lineage>
        <taxon>Eukaryota</taxon>
        <taxon>Metazoa</taxon>
        <taxon>Ecdysozoa</taxon>
        <taxon>Nematoda</taxon>
        <taxon>Chromadorea</taxon>
        <taxon>Rhabditida</taxon>
        <taxon>Spirurina</taxon>
        <taxon>Spiruromorpha</taxon>
        <taxon>Filarioidea</taxon>
        <taxon>Onchocercidae</taxon>
        <taxon>Onchocerca</taxon>
    </lineage>
</organism>